<dbReference type="EMBL" id="JBAMMX010000018">
    <property type="protein sequence ID" value="KAK6923140.1"/>
    <property type="molecule type" value="Genomic_DNA"/>
</dbReference>
<comment type="caution">
    <text evidence="2">The sequence shown here is derived from an EMBL/GenBank/DDBJ whole genome shotgun (WGS) entry which is preliminary data.</text>
</comment>
<feature type="compositionally biased region" description="Basic residues" evidence="1">
    <location>
        <begin position="79"/>
        <end position="91"/>
    </location>
</feature>
<protein>
    <submittedName>
        <fullName evidence="2">Condensin-2 complex subunit G2</fullName>
    </submittedName>
</protein>
<keyword evidence="3" id="KW-1185">Reference proteome</keyword>
<proteinExistence type="predicted"/>
<gene>
    <name evidence="2" type="ORF">RJ641_011444</name>
</gene>
<dbReference type="SUPFAM" id="SSF48371">
    <property type="entry name" value="ARM repeat"/>
    <property type="match status" value="1"/>
</dbReference>
<feature type="compositionally biased region" description="Basic residues" evidence="1">
    <location>
        <begin position="738"/>
        <end position="751"/>
    </location>
</feature>
<dbReference type="InterPro" id="IPR016024">
    <property type="entry name" value="ARM-type_fold"/>
</dbReference>
<dbReference type="Gene3D" id="1.25.10.10">
    <property type="entry name" value="Leucine-rich Repeat Variant"/>
    <property type="match status" value="1"/>
</dbReference>
<dbReference type="GO" id="GO:0000796">
    <property type="term" value="C:condensin complex"/>
    <property type="evidence" value="ECO:0007669"/>
    <property type="project" value="TreeGrafter"/>
</dbReference>
<feature type="region of interest" description="Disordered" evidence="1">
    <location>
        <begin position="63"/>
        <end position="104"/>
    </location>
</feature>
<evidence type="ECO:0000313" key="3">
    <source>
        <dbReference type="Proteomes" id="UP001370490"/>
    </source>
</evidence>
<feature type="region of interest" description="Disordered" evidence="1">
    <location>
        <begin position="735"/>
        <end position="755"/>
    </location>
</feature>
<sequence>MEKRLRSSLQISAEEFLISATKSEFKCIKPSLKTLIFSIKPISDLSSSLPLSLHTSITQCIDSFKNSSPNSPKSPKSPPTKRPRRSSRSRNAKTEDETISGSSKNDTHLNKLRIYAHVLVLCVSHPKKCFSPVDLLPAVRELHDNMVIFESDSILSSEILNLCEEWWKLEFVGRETLISQSLPFLLARSLTLRKKVDVHRVYVLREAFSMFDFDDESIEDLKLLLIRCVITPLYLKTEEGRKFVAFMFGLSIQIVKEALALIKSQIPFGRKSMLEDYAYIVFRAWKRSESDSRERIENGFLLDLIEGAIHASTGAFAASIRRVLGGFISQRTIPGVEKLLFRLAEPVIFRSLQVANSNVRQNALHLLLDLFPLEDPESTKEAKDTLLDRQFFLLERLIVDDCPDVRVVAVEGSCRILHLFWEIIPSSTITKILTKIFDEMSHDISNDVRLSTLSGVSYLLGNPQSHEILKVLLPRLGHLIQDSALSVRAAVIDLLLLLRDVRTFQFNKVVGMDVLLAALANDQPLVAQKITRLLIPSYLPSKIPVKEACERCLMLIKRAPLAGARFCEFALSERASRKTIMELVKVLINLVVSPHELTSDQIQGALDAANHLCNDLVNESSCKEVLKELISGENQKCLLNAVAGCCSQSSLFNIVSTVSPDDVSLLLVECMDVISDCVGLSENVERQAEVRSAHRLMQSCNKFDVLFEILTTRLQRAAVGCHIHFGIEVPKQCVPSSNRKKKKSTVKHSGKRNREVAKKSKSKAASVIEEDYAVAVGIAWQIKELLMSEDTRSAMLQSANLALVFFSLKVITEVSILQCMCCDYMDTTPLMAYTALATQMTLQDVGLASTSDKSNVLNSGGSSMQASYQTALHQTLDHLLNCARQLFTHDSTESSNLHSKLKHTDVDFADSCMHKESQMDISGLSNTGSIFTQQKRRLKMVKMLSQVLMFIVDAATMRPPLHHAERCLDFGAETLQFLISILKQHSPDQLQFNEDDFRETLRCLKSAFTYLAKLLNIALKTSVEASPCPLKVYDLANNLLDLVSYAEIYLGSVDAARLMTALKPWLPDLILALGSAYTLRNISGQRDHFDVWERVKAQFPSWLSVLAKNELHELTLESLEEDVNGNAMTEEFPAFKGLMDMIVPLLRGNPYVLDAVGLIFMTGSLVGLERKDFGLVHGLLHFVCMKLVKNVYGEWRELSRMLASLQEIYPRVERVLEDMENNGEERRSLTTIRKLLEPVWMFYIYESEKDTMEED</sequence>
<feature type="compositionally biased region" description="Low complexity" evidence="1">
    <location>
        <begin position="65"/>
        <end position="74"/>
    </location>
</feature>
<dbReference type="PANTHER" id="PTHR16199:SF4">
    <property type="entry name" value="CONDENSIN-2 COMPLEX SUBUNIT G2"/>
    <property type="match status" value="1"/>
</dbReference>
<dbReference type="InterPro" id="IPR024741">
    <property type="entry name" value="Condensin2_G2"/>
</dbReference>
<evidence type="ECO:0000256" key="1">
    <source>
        <dbReference type="SAM" id="MobiDB-lite"/>
    </source>
</evidence>
<accession>A0AAN8UW72</accession>
<dbReference type="PANTHER" id="PTHR16199">
    <property type="entry name" value="CONDENSIN-2 COMPLEX SUBUNIT G2"/>
    <property type="match status" value="1"/>
</dbReference>
<evidence type="ECO:0000313" key="2">
    <source>
        <dbReference type="EMBL" id="KAK6923140.1"/>
    </source>
</evidence>
<name>A0AAN8UW72_9MAGN</name>
<organism evidence="2 3">
    <name type="scientific">Dillenia turbinata</name>
    <dbReference type="NCBI Taxonomy" id="194707"/>
    <lineage>
        <taxon>Eukaryota</taxon>
        <taxon>Viridiplantae</taxon>
        <taxon>Streptophyta</taxon>
        <taxon>Embryophyta</taxon>
        <taxon>Tracheophyta</taxon>
        <taxon>Spermatophyta</taxon>
        <taxon>Magnoliopsida</taxon>
        <taxon>eudicotyledons</taxon>
        <taxon>Gunneridae</taxon>
        <taxon>Pentapetalae</taxon>
        <taxon>Dilleniales</taxon>
        <taxon>Dilleniaceae</taxon>
        <taxon>Dillenia</taxon>
    </lineage>
</organism>
<dbReference type="GO" id="GO:0005634">
    <property type="term" value="C:nucleus"/>
    <property type="evidence" value="ECO:0007669"/>
    <property type="project" value="InterPro"/>
</dbReference>
<dbReference type="Pfam" id="PF12422">
    <property type="entry name" value="Condensin2nSMC"/>
    <property type="match status" value="1"/>
</dbReference>
<dbReference type="InterPro" id="IPR011989">
    <property type="entry name" value="ARM-like"/>
</dbReference>
<reference evidence="2 3" key="1">
    <citation type="submission" date="2023-12" db="EMBL/GenBank/DDBJ databases">
        <title>A high-quality genome assembly for Dillenia turbinata (Dilleniales).</title>
        <authorList>
            <person name="Chanderbali A."/>
        </authorList>
    </citation>
    <scope>NUCLEOTIDE SEQUENCE [LARGE SCALE GENOMIC DNA]</scope>
    <source>
        <strain evidence="2">LSX21</strain>
        <tissue evidence="2">Leaf</tissue>
    </source>
</reference>
<dbReference type="AlphaFoldDB" id="A0AAN8UW72"/>
<dbReference type="GO" id="GO:0000070">
    <property type="term" value="P:mitotic sister chromatid segregation"/>
    <property type="evidence" value="ECO:0007669"/>
    <property type="project" value="TreeGrafter"/>
</dbReference>
<dbReference type="Proteomes" id="UP001370490">
    <property type="component" value="Unassembled WGS sequence"/>
</dbReference>